<reference evidence="1 2" key="1">
    <citation type="journal article" date="2015" name="Genome Biol. Evol.">
        <title>Comparative Genomics of a Bacterivorous Green Alga Reveals Evolutionary Causalities and Consequences of Phago-Mixotrophic Mode of Nutrition.</title>
        <authorList>
            <person name="Burns J.A."/>
            <person name="Paasch A."/>
            <person name="Narechania A."/>
            <person name="Kim E."/>
        </authorList>
    </citation>
    <scope>NUCLEOTIDE SEQUENCE [LARGE SCALE GENOMIC DNA]</scope>
    <source>
        <strain evidence="1 2">PLY_AMNH</strain>
    </source>
</reference>
<evidence type="ECO:0000313" key="2">
    <source>
        <dbReference type="Proteomes" id="UP001190700"/>
    </source>
</evidence>
<gene>
    <name evidence="1" type="ORF">CYMTET_24632</name>
</gene>
<comment type="caution">
    <text evidence="1">The sequence shown here is derived from an EMBL/GenBank/DDBJ whole genome shotgun (WGS) entry which is preliminary data.</text>
</comment>
<organism evidence="1 2">
    <name type="scientific">Cymbomonas tetramitiformis</name>
    <dbReference type="NCBI Taxonomy" id="36881"/>
    <lineage>
        <taxon>Eukaryota</taxon>
        <taxon>Viridiplantae</taxon>
        <taxon>Chlorophyta</taxon>
        <taxon>Pyramimonadophyceae</taxon>
        <taxon>Pyramimonadales</taxon>
        <taxon>Pyramimonadaceae</taxon>
        <taxon>Cymbomonas</taxon>
    </lineage>
</organism>
<keyword evidence="2" id="KW-1185">Reference proteome</keyword>
<proteinExistence type="predicted"/>
<sequence>MARSATHRCSVMMGVPVLRTADIADTVSLLAWLLRKANEEHFACELATSDEASESNSHARSLKAMDDGRRGYYGGSIHAKKSQNTDNPRACWTNMLTVIRGVSEQVSRSITKTYASPFELLLSGLTDVPEALRESIRNKIAANLRDVDIDGKKSHNKLHEKTGKRRRVGPTVAERLAKCMVP</sequence>
<accession>A0AAE0FVX7</accession>
<evidence type="ECO:0000313" key="1">
    <source>
        <dbReference type="EMBL" id="KAK3266773.1"/>
    </source>
</evidence>
<name>A0AAE0FVX7_9CHLO</name>
<dbReference type="AlphaFoldDB" id="A0AAE0FVX7"/>
<protein>
    <submittedName>
        <fullName evidence="1">Uncharacterized protein</fullName>
    </submittedName>
</protein>
<dbReference type="Proteomes" id="UP001190700">
    <property type="component" value="Unassembled WGS sequence"/>
</dbReference>
<dbReference type="InterPro" id="IPR042530">
    <property type="entry name" value="EME1/EME2_C"/>
</dbReference>
<dbReference type="EMBL" id="LGRX02012838">
    <property type="protein sequence ID" value="KAK3266773.1"/>
    <property type="molecule type" value="Genomic_DNA"/>
</dbReference>
<dbReference type="Gene3D" id="1.10.150.670">
    <property type="entry name" value="Crossover junction endonuclease EME1, DNA-binding domain"/>
    <property type="match status" value="1"/>
</dbReference>